<dbReference type="Gene3D" id="3.50.50.60">
    <property type="entry name" value="FAD/NAD(P)-binding domain"/>
    <property type="match status" value="1"/>
</dbReference>
<keyword evidence="4" id="KW-1185">Reference proteome</keyword>
<dbReference type="GO" id="GO:0005968">
    <property type="term" value="C:Rab-protein geranylgeranyltransferase complex"/>
    <property type="evidence" value="ECO:0007669"/>
    <property type="project" value="TreeGrafter"/>
</dbReference>
<dbReference type="SUPFAM" id="SSF51905">
    <property type="entry name" value="FAD/NAD(P)-binding domain"/>
    <property type="match status" value="1"/>
</dbReference>
<dbReference type="GO" id="GO:0007264">
    <property type="term" value="P:small GTPase-mediated signal transduction"/>
    <property type="evidence" value="ECO:0007669"/>
    <property type="project" value="UniProtKB-UniRule"/>
</dbReference>
<dbReference type="GO" id="GO:0016192">
    <property type="term" value="P:vesicle-mediated transport"/>
    <property type="evidence" value="ECO:0007669"/>
    <property type="project" value="TreeGrafter"/>
</dbReference>
<proteinExistence type="inferred from homology"/>
<accession>A0A2N3NAU1</accession>
<gene>
    <name evidence="3" type="ORF">jhhlp_004166</name>
</gene>
<evidence type="ECO:0000313" key="3">
    <source>
        <dbReference type="EMBL" id="PKS09549.1"/>
    </source>
</evidence>
<dbReference type="PANTHER" id="PTHR11787:SF4">
    <property type="entry name" value="CHM, RAB ESCORT PROTEIN 1"/>
    <property type="match status" value="1"/>
</dbReference>
<dbReference type="Proteomes" id="UP000233524">
    <property type="component" value="Unassembled WGS sequence"/>
</dbReference>
<dbReference type="AlphaFoldDB" id="A0A2N3NAU1"/>
<dbReference type="InterPro" id="IPR018203">
    <property type="entry name" value="GDP_dissociation_inhibitor"/>
</dbReference>
<evidence type="ECO:0000256" key="2">
    <source>
        <dbReference type="PIRNR" id="PIRNR037514"/>
    </source>
</evidence>
<dbReference type="STRING" id="41688.A0A2N3NAU1"/>
<evidence type="ECO:0000313" key="4">
    <source>
        <dbReference type="Proteomes" id="UP000233524"/>
    </source>
</evidence>
<dbReference type="Pfam" id="PF00996">
    <property type="entry name" value="GDI"/>
    <property type="match status" value="1"/>
</dbReference>
<dbReference type="GO" id="GO:0005634">
    <property type="term" value="C:nucleus"/>
    <property type="evidence" value="ECO:0007669"/>
    <property type="project" value="TreeGrafter"/>
</dbReference>
<dbReference type="PIRSF" id="PIRSF037514">
    <property type="entry name" value="Rab_ger_ger_transf_A_fun"/>
    <property type="match status" value="1"/>
</dbReference>
<dbReference type="InterPro" id="IPR017230">
    <property type="entry name" value="Mrs6"/>
</dbReference>
<dbReference type="FunCoup" id="A0A2N3NAU1">
    <property type="interactions" value="176"/>
</dbReference>
<dbReference type="GO" id="GO:0005829">
    <property type="term" value="C:cytosol"/>
    <property type="evidence" value="ECO:0007669"/>
    <property type="project" value="TreeGrafter"/>
</dbReference>
<dbReference type="PRINTS" id="PR00891">
    <property type="entry name" value="RABGDIREP"/>
</dbReference>
<sequence length="497" mass="53829">MESLSETIWDVVICGTGLQQALLALALSRSDKKVLHVDPNEYYGGPHAALTIQEVSRWVDDHASTDKDGIFRSAAITTASGSDSLPSRAYSLSLSPQIIHARSALLTQLVSSHAYRQLEFLAVGSFFIYEAPEGGDSRPSLTRIPSTREAVFLSTKIRPKAKRALMKFLKFVLDYNAEAQAELWSARANEPLESFLESEFKLDEALRAYILTLTLSQSGRISVKDGLDIIYRHLHSMGVYGPGFAALYPKWGGTSEIAQVACRAGAVGGGIYMLGTGIKSLLQLPAESNEGATLEVELDNDITIKARSLVRGHGEISTGKETVSKLVAVVASPLRSLFEVVVEGSPTPAVAVIALPKGSLKCDCDYPIYVMAHSSDTGECPSGQSILYLSTIFSPNSKRILSDALTSVLSALSPPEGETPSCLYQFYYEQSQGSTDVSIDGTIVTLPAPRFDLAFDDASLDPVRETWAAIARFLGDEDPGEYMTFEDREGVDDDDDM</sequence>
<protein>
    <recommendedName>
        <fullName evidence="2">Rab proteins geranylgeranyltransferase</fullName>
    </recommendedName>
</protein>
<organism evidence="3 4">
    <name type="scientific">Lomentospora prolificans</name>
    <dbReference type="NCBI Taxonomy" id="41688"/>
    <lineage>
        <taxon>Eukaryota</taxon>
        <taxon>Fungi</taxon>
        <taxon>Dikarya</taxon>
        <taxon>Ascomycota</taxon>
        <taxon>Pezizomycotina</taxon>
        <taxon>Sordariomycetes</taxon>
        <taxon>Hypocreomycetidae</taxon>
        <taxon>Microascales</taxon>
        <taxon>Microascaceae</taxon>
        <taxon>Lomentospora</taxon>
    </lineage>
</organism>
<dbReference type="PANTHER" id="PTHR11787">
    <property type="entry name" value="RAB GDP-DISSOCIATION INHIBITOR"/>
    <property type="match status" value="1"/>
</dbReference>
<dbReference type="VEuPathDB" id="FungiDB:jhhlp_004166"/>
<comment type="caution">
    <text evidence="3">The sequence shown here is derived from an EMBL/GenBank/DDBJ whole genome shotgun (WGS) entry which is preliminary data.</text>
</comment>
<dbReference type="InParanoid" id="A0A2N3NAU1"/>
<reference evidence="3 4" key="1">
    <citation type="journal article" date="2017" name="G3 (Bethesda)">
        <title>First Draft Genome Sequence of the Pathogenic Fungus Lomentospora prolificans (Formerly Scedosporium prolificans).</title>
        <authorList>
            <person name="Luo R."/>
            <person name="Zimin A."/>
            <person name="Workman R."/>
            <person name="Fan Y."/>
            <person name="Pertea G."/>
            <person name="Grossman N."/>
            <person name="Wear M.P."/>
            <person name="Jia B."/>
            <person name="Miller H."/>
            <person name="Casadevall A."/>
            <person name="Timp W."/>
            <person name="Zhang S.X."/>
            <person name="Salzberg S.L."/>
        </authorList>
    </citation>
    <scope>NUCLEOTIDE SEQUENCE [LARGE SCALE GENOMIC DNA]</scope>
    <source>
        <strain evidence="3 4">JHH-5317</strain>
    </source>
</reference>
<dbReference type="Gene3D" id="1.10.405.10">
    <property type="entry name" value="Guanine Nucleotide Dissociation Inhibitor, domain 1"/>
    <property type="match status" value="1"/>
</dbReference>
<dbReference type="InterPro" id="IPR036188">
    <property type="entry name" value="FAD/NAD-bd_sf"/>
</dbReference>
<dbReference type="EMBL" id="NLAX01000010">
    <property type="protein sequence ID" value="PKS09549.1"/>
    <property type="molecule type" value="Genomic_DNA"/>
</dbReference>
<dbReference type="OrthoDB" id="1923006at2759"/>
<dbReference type="Gene3D" id="3.30.519.10">
    <property type="entry name" value="Guanine Nucleotide Dissociation Inhibitor, domain 2"/>
    <property type="match status" value="1"/>
</dbReference>
<name>A0A2N3NAU1_9PEZI</name>
<comment type="similarity">
    <text evidence="1 2">Belongs to the Rab GDI family.</text>
</comment>
<evidence type="ECO:0000256" key="1">
    <source>
        <dbReference type="ARBA" id="ARBA00005593"/>
    </source>
</evidence>
<dbReference type="GO" id="GO:0005092">
    <property type="term" value="F:GDP-dissociation inhibitor activity"/>
    <property type="evidence" value="ECO:0007669"/>
    <property type="project" value="UniProtKB-UniRule"/>
</dbReference>